<feature type="transmembrane region" description="Helical" evidence="5">
    <location>
        <begin position="80"/>
        <end position="97"/>
    </location>
</feature>
<feature type="domain" description="NfeD integral membrane" evidence="7">
    <location>
        <begin position="9"/>
        <end position="123"/>
    </location>
</feature>
<feature type="transmembrane region" description="Helical" evidence="5">
    <location>
        <begin position="103"/>
        <end position="122"/>
    </location>
</feature>
<name>A0A1I3CTP5_SELRU</name>
<proteinExistence type="predicted"/>
<feature type="domain" description="NfeD-like C-terminal" evidence="6">
    <location>
        <begin position="153"/>
        <end position="208"/>
    </location>
</feature>
<dbReference type="SUPFAM" id="SSF141322">
    <property type="entry name" value="NfeD domain-like"/>
    <property type="match status" value="1"/>
</dbReference>
<keyword evidence="3 5" id="KW-1133">Transmembrane helix</keyword>
<feature type="transmembrane region" description="Helical" evidence="5">
    <location>
        <begin position="6"/>
        <end position="25"/>
    </location>
</feature>
<dbReference type="Gene3D" id="2.40.50.140">
    <property type="entry name" value="Nucleic acid-binding proteins"/>
    <property type="match status" value="1"/>
</dbReference>
<evidence type="ECO:0000256" key="1">
    <source>
        <dbReference type="ARBA" id="ARBA00004141"/>
    </source>
</evidence>
<keyword evidence="4 5" id="KW-0472">Membrane</keyword>
<evidence type="ECO:0000259" key="6">
    <source>
        <dbReference type="Pfam" id="PF01957"/>
    </source>
</evidence>
<dbReference type="RefSeq" id="WP_075442423.1">
    <property type="nucleotide sequence ID" value="NZ_FOQK01000004.1"/>
</dbReference>
<keyword evidence="2 5" id="KW-0812">Transmembrane</keyword>
<evidence type="ECO:0000259" key="7">
    <source>
        <dbReference type="Pfam" id="PF24961"/>
    </source>
</evidence>
<evidence type="ECO:0000256" key="4">
    <source>
        <dbReference type="ARBA" id="ARBA00023136"/>
    </source>
</evidence>
<dbReference type="InterPro" id="IPR002810">
    <property type="entry name" value="NfeD-like_C"/>
</dbReference>
<comment type="subcellular location">
    <subcellularLocation>
        <location evidence="1">Membrane</location>
        <topology evidence="1">Multi-pass membrane protein</topology>
    </subcellularLocation>
</comment>
<evidence type="ECO:0000313" key="8">
    <source>
        <dbReference type="EMBL" id="SFH77880.1"/>
    </source>
</evidence>
<dbReference type="Proteomes" id="UP000183639">
    <property type="component" value="Unassembled WGS sequence"/>
</dbReference>
<reference evidence="8 9" key="1">
    <citation type="submission" date="2016-10" db="EMBL/GenBank/DDBJ databases">
        <authorList>
            <person name="de Groot N.N."/>
        </authorList>
    </citation>
    <scope>NUCLEOTIDE SEQUENCE [LARGE SCALE GENOMIC DNA]</scope>
    <source>
        <strain evidence="8 9">Z108</strain>
    </source>
</reference>
<evidence type="ECO:0000256" key="5">
    <source>
        <dbReference type="SAM" id="Phobius"/>
    </source>
</evidence>
<dbReference type="EMBL" id="FOQK01000004">
    <property type="protein sequence ID" value="SFH77880.1"/>
    <property type="molecule type" value="Genomic_DNA"/>
</dbReference>
<evidence type="ECO:0000256" key="2">
    <source>
        <dbReference type="ARBA" id="ARBA00022692"/>
    </source>
</evidence>
<evidence type="ECO:0000256" key="3">
    <source>
        <dbReference type="ARBA" id="ARBA00022989"/>
    </source>
</evidence>
<gene>
    <name evidence="8" type="ORF">SAMN04487861_104129</name>
</gene>
<dbReference type="GO" id="GO:0005886">
    <property type="term" value="C:plasma membrane"/>
    <property type="evidence" value="ECO:0007669"/>
    <property type="project" value="TreeGrafter"/>
</dbReference>
<feature type="transmembrane region" description="Helical" evidence="5">
    <location>
        <begin position="32"/>
        <end position="50"/>
    </location>
</feature>
<organism evidence="8 9">
    <name type="scientific">Selenomonas ruminantium</name>
    <dbReference type="NCBI Taxonomy" id="971"/>
    <lineage>
        <taxon>Bacteria</taxon>
        <taxon>Bacillati</taxon>
        <taxon>Bacillota</taxon>
        <taxon>Negativicutes</taxon>
        <taxon>Selenomonadales</taxon>
        <taxon>Selenomonadaceae</taxon>
        <taxon>Selenomonas</taxon>
    </lineage>
</organism>
<dbReference type="Pfam" id="PF24961">
    <property type="entry name" value="NfeD_membrane"/>
    <property type="match status" value="1"/>
</dbReference>
<dbReference type="InterPro" id="IPR056739">
    <property type="entry name" value="NfeD_membrane"/>
</dbReference>
<protein>
    <submittedName>
        <fullName evidence="8">NfeD-like C-terminal, partner-binding</fullName>
    </submittedName>
</protein>
<dbReference type="PANTHER" id="PTHR33507">
    <property type="entry name" value="INNER MEMBRANE PROTEIN YBBJ"/>
    <property type="match status" value="1"/>
</dbReference>
<dbReference type="OrthoDB" id="9806253at2"/>
<sequence>MDFVSIPVLQTLLLAIMFLAVFVEIKTGGMGAGILLGLVAAGVFWGSQYVKGLVDLYQIAIFLAGILCIIVEMLLPTVGLLAGVGVAAMLYSVVLALGGDINALYAMLIAFTAAIVLFALIVKRLPSSRLWSHVVLKDQSRTNRGYVSSTPKDNLLGKTGEVLSELRPAGSALIDGVPVDVVSEGVFVAKGTAVRVVAVEGSRVVVRKS</sequence>
<evidence type="ECO:0000313" key="9">
    <source>
        <dbReference type="Proteomes" id="UP000183639"/>
    </source>
</evidence>
<feature type="transmembrane region" description="Helical" evidence="5">
    <location>
        <begin position="56"/>
        <end position="75"/>
    </location>
</feature>
<dbReference type="InterPro" id="IPR012340">
    <property type="entry name" value="NA-bd_OB-fold"/>
</dbReference>
<dbReference type="InterPro" id="IPR052165">
    <property type="entry name" value="Membrane_assoc_protease"/>
</dbReference>
<dbReference type="Pfam" id="PF01957">
    <property type="entry name" value="NfeD"/>
    <property type="match status" value="1"/>
</dbReference>
<accession>A0A1I3CTP5</accession>
<dbReference type="PANTHER" id="PTHR33507:SF3">
    <property type="entry name" value="INNER MEMBRANE PROTEIN YBBJ"/>
    <property type="match status" value="1"/>
</dbReference>
<dbReference type="AlphaFoldDB" id="A0A1I3CTP5"/>